<sequence>MATDKEVTPYHDLITTSKAYDVAWQRETASLLENLNLGGRQLPGSAWRRHHMLACRVLIAPYAPHLLPSYANADVGALIDYNDDVRYFEEEVYPPVTEEVLDHHIVRAHGASLGSVWSALQEVKRLPITQTSSPAPSMPPPSMPPPSMPPPSMPPPSMPPPSMPPPSMPPPSMPPPSMPPPSSQLAPPPTQATPTVRRSARNVGVTSPNYSLHYSPSSDASMAGSSPSQAQTSSSGTAYTSEVAAKDLKTEEHSVHLISCALRHILNNTQPQVTQKAVEYRQRERLSMDAGRIKLLAVDDGGLRLRQDNDILNSHVAGIEAKREWKLTRDNKRVISDEALAQMTYEAILVRSKPRNRPFRDSVIMIHIARHHVWFLEFRITPSYMAQLRLGTTPVEFLNVTITREMDLDKPEGRKAFAANVKHLTASVLM</sequence>
<dbReference type="EMBL" id="LYXU01000001">
    <property type="protein sequence ID" value="OBS29555.1"/>
    <property type="molecule type" value="Genomic_DNA"/>
</dbReference>
<feature type="compositionally biased region" description="Polar residues" evidence="1">
    <location>
        <begin position="204"/>
        <end position="214"/>
    </location>
</feature>
<accession>A0A1B8BA01</accession>
<evidence type="ECO:0000313" key="3">
    <source>
        <dbReference type="Proteomes" id="UP000091967"/>
    </source>
</evidence>
<evidence type="ECO:0000313" key="2">
    <source>
        <dbReference type="EMBL" id="OBS29555.1"/>
    </source>
</evidence>
<organism evidence="2 3">
    <name type="scientific">Fusarium poae</name>
    <dbReference type="NCBI Taxonomy" id="36050"/>
    <lineage>
        <taxon>Eukaryota</taxon>
        <taxon>Fungi</taxon>
        <taxon>Dikarya</taxon>
        <taxon>Ascomycota</taxon>
        <taxon>Pezizomycotina</taxon>
        <taxon>Sordariomycetes</taxon>
        <taxon>Hypocreomycetidae</taxon>
        <taxon>Hypocreales</taxon>
        <taxon>Nectriaceae</taxon>
        <taxon>Fusarium</taxon>
    </lineage>
</organism>
<feature type="compositionally biased region" description="Low complexity" evidence="1">
    <location>
        <begin position="215"/>
        <end position="238"/>
    </location>
</feature>
<dbReference type="AlphaFoldDB" id="A0A1B8BA01"/>
<feature type="compositionally biased region" description="Pro residues" evidence="1">
    <location>
        <begin position="136"/>
        <end position="191"/>
    </location>
</feature>
<dbReference type="STRING" id="36050.A0A1B8BA01"/>
<gene>
    <name evidence="2" type="ORF">FPOA_03492</name>
</gene>
<keyword evidence="3" id="KW-1185">Reference proteome</keyword>
<proteinExistence type="predicted"/>
<reference evidence="2 3" key="1">
    <citation type="submission" date="2016-06" db="EMBL/GenBank/DDBJ databases">
        <title>Living apart together: crosstalk between the core and supernumerary genomes in a fungal plant pathogen.</title>
        <authorList>
            <person name="Vanheule A."/>
            <person name="Audenaert K."/>
            <person name="Warris S."/>
            <person name="Van De Geest H."/>
            <person name="Schijlen E."/>
            <person name="Hofte M."/>
            <person name="De Saeger S."/>
            <person name="Haesaert G."/>
            <person name="Waalwijk C."/>
            <person name="Van Der Lee T."/>
        </authorList>
    </citation>
    <scope>NUCLEOTIDE SEQUENCE [LARGE SCALE GENOMIC DNA]</scope>
    <source>
        <strain evidence="2 3">2516</strain>
    </source>
</reference>
<dbReference type="Proteomes" id="UP000091967">
    <property type="component" value="Unassembled WGS sequence"/>
</dbReference>
<evidence type="ECO:0000256" key="1">
    <source>
        <dbReference type="SAM" id="MobiDB-lite"/>
    </source>
</evidence>
<comment type="caution">
    <text evidence="2">The sequence shown here is derived from an EMBL/GenBank/DDBJ whole genome shotgun (WGS) entry which is preliminary data.</text>
</comment>
<name>A0A1B8BA01_FUSPO</name>
<feature type="region of interest" description="Disordered" evidence="1">
    <location>
        <begin position="130"/>
        <end position="238"/>
    </location>
</feature>
<protein>
    <submittedName>
        <fullName evidence="2">Uncharacterized protein</fullName>
    </submittedName>
</protein>